<gene>
    <name evidence="1" type="ORF">Goarm_007338</name>
</gene>
<keyword evidence="2" id="KW-1185">Reference proteome</keyword>
<organism evidence="1 2">
    <name type="scientific">Gossypium armourianum</name>
    <dbReference type="NCBI Taxonomy" id="34283"/>
    <lineage>
        <taxon>Eukaryota</taxon>
        <taxon>Viridiplantae</taxon>
        <taxon>Streptophyta</taxon>
        <taxon>Embryophyta</taxon>
        <taxon>Tracheophyta</taxon>
        <taxon>Spermatophyta</taxon>
        <taxon>Magnoliopsida</taxon>
        <taxon>eudicotyledons</taxon>
        <taxon>Gunneridae</taxon>
        <taxon>Pentapetalae</taxon>
        <taxon>rosids</taxon>
        <taxon>malvids</taxon>
        <taxon>Malvales</taxon>
        <taxon>Malvaceae</taxon>
        <taxon>Malvoideae</taxon>
        <taxon>Gossypium</taxon>
    </lineage>
</organism>
<proteinExistence type="predicted"/>
<dbReference type="Proteomes" id="UP000593575">
    <property type="component" value="Unassembled WGS sequence"/>
</dbReference>
<accession>A0A7J9JLH7</accession>
<evidence type="ECO:0000313" key="1">
    <source>
        <dbReference type="EMBL" id="MBA0835027.1"/>
    </source>
</evidence>
<evidence type="ECO:0000313" key="2">
    <source>
        <dbReference type="Proteomes" id="UP000593575"/>
    </source>
</evidence>
<feature type="non-terminal residue" evidence="1">
    <location>
        <position position="1"/>
    </location>
</feature>
<dbReference type="EMBL" id="JABFAE010000008">
    <property type="protein sequence ID" value="MBA0835027.1"/>
    <property type="molecule type" value="Genomic_DNA"/>
</dbReference>
<comment type="caution">
    <text evidence="1">The sequence shown here is derived from an EMBL/GenBank/DDBJ whole genome shotgun (WGS) entry which is preliminary data.</text>
</comment>
<name>A0A7J9JLH7_9ROSI</name>
<dbReference type="AlphaFoldDB" id="A0A7J9JLH7"/>
<reference evidence="1 2" key="1">
    <citation type="journal article" date="2019" name="Genome Biol. Evol.">
        <title>Insights into the evolution of the New World diploid cottons (Gossypium, subgenus Houzingenia) based on genome sequencing.</title>
        <authorList>
            <person name="Grover C.E."/>
            <person name="Arick M.A. 2nd"/>
            <person name="Thrash A."/>
            <person name="Conover J.L."/>
            <person name="Sanders W.S."/>
            <person name="Peterson D.G."/>
            <person name="Frelichowski J.E."/>
            <person name="Scheffler J.A."/>
            <person name="Scheffler B.E."/>
            <person name="Wendel J.F."/>
        </authorList>
    </citation>
    <scope>NUCLEOTIDE SEQUENCE [LARGE SCALE GENOMIC DNA]</scope>
    <source>
        <strain evidence="1">6</strain>
        <tissue evidence="1">Leaf</tissue>
    </source>
</reference>
<protein>
    <submittedName>
        <fullName evidence="1">Uncharacterized protein</fullName>
    </submittedName>
</protein>
<sequence length="50" mass="5675">MTSPLVTSSADSLSRHNTICRTLRPLQGRLERNLAHLHPLLCRTCRIECC</sequence>